<feature type="domain" description="Fatty acid desaturase" evidence="3">
    <location>
        <begin position="147"/>
        <end position="356"/>
    </location>
</feature>
<sequence>MASTIHPYLTEPDIIVLRNLFNDVSRADDQKKTGESKTDPKSDKTLGEDIDHLKTDRGALDRLKALNDPENSQFQPTVLVTWDEKDIHPIINEYLIRPYAKVASRIVRHPADVVFLTHVLLYTFVNLPSAIYLFYNFSYLHGIIHTAFTFWCAGSFTLLMHNHIHNNGILAREWAIFDFCFPYVLEPLMGHTWDSYYYHHVKHHHVEGNGPNDLSSTLRYQRDDIWHFLHYVGRFLFLIWLDLPLYFVRKGNYKLALQSGGSEYAAYAFLYYMTFHVNARASTSVLIIPFMLLRLGLMIGNWGQHALVDELEPDSDYRSSITLVDVPSNRFCFNDGYHTGHHLNPRRHWRDQPVHFIESKAAYRDGRALVFHNIDYLMMTFKLMQKDYMYLANCLVPMGDQIGMSQRELADMLRTKTRRFTEEEIEAKFKKPVSAAERKKAGVQKPLVDEKKTDVVTECRNRK</sequence>
<evidence type="ECO:0000256" key="2">
    <source>
        <dbReference type="SAM" id="Phobius"/>
    </source>
</evidence>
<dbReference type="Proteomes" id="UP000803884">
    <property type="component" value="Unassembled WGS sequence"/>
</dbReference>
<keyword evidence="2" id="KW-0812">Transmembrane</keyword>
<dbReference type="GeneID" id="96004341"/>
<evidence type="ECO:0000313" key="5">
    <source>
        <dbReference type="Proteomes" id="UP000803884"/>
    </source>
</evidence>
<protein>
    <recommendedName>
        <fullName evidence="3">Fatty acid desaturase domain-containing protein</fullName>
    </recommendedName>
</protein>
<feature type="region of interest" description="Disordered" evidence="1">
    <location>
        <begin position="27"/>
        <end position="48"/>
    </location>
</feature>
<dbReference type="AlphaFoldDB" id="A0AB34KU53"/>
<organism evidence="4 5">
    <name type="scientific">Cladosporium halotolerans</name>
    <dbReference type="NCBI Taxonomy" id="1052096"/>
    <lineage>
        <taxon>Eukaryota</taxon>
        <taxon>Fungi</taxon>
        <taxon>Dikarya</taxon>
        <taxon>Ascomycota</taxon>
        <taxon>Pezizomycotina</taxon>
        <taxon>Dothideomycetes</taxon>
        <taxon>Dothideomycetidae</taxon>
        <taxon>Cladosporiales</taxon>
        <taxon>Cladosporiaceae</taxon>
        <taxon>Cladosporium</taxon>
    </lineage>
</organism>
<gene>
    <name evidence="4" type="ORF">WHR41_02897</name>
</gene>
<dbReference type="Pfam" id="PF00487">
    <property type="entry name" value="FA_desaturase"/>
    <property type="match status" value="1"/>
</dbReference>
<feature type="transmembrane region" description="Helical" evidence="2">
    <location>
        <begin position="113"/>
        <end position="133"/>
    </location>
</feature>
<dbReference type="GO" id="GO:0006629">
    <property type="term" value="P:lipid metabolic process"/>
    <property type="evidence" value="ECO:0007669"/>
    <property type="project" value="InterPro"/>
</dbReference>
<accession>A0AB34KU53</accession>
<dbReference type="EMBL" id="JAAQHG020000007">
    <property type="protein sequence ID" value="KAL1588533.1"/>
    <property type="molecule type" value="Genomic_DNA"/>
</dbReference>
<dbReference type="PANTHER" id="PTHR36459:SF1">
    <property type="entry name" value="FATTY ACID DESATURASE DOMAIN-CONTAINING PROTEIN-RELATED"/>
    <property type="match status" value="1"/>
</dbReference>
<feature type="transmembrane region" description="Helical" evidence="2">
    <location>
        <begin position="268"/>
        <end position="293"/>
    </location>
</feature>
<comment type="caution">
    <text evidence="4">The sequence shown here is derived from an EMBL/GenBank/DDBJ whole genome shotgun (WGS) entry which is preliminary data.</text>
</comment>
<evidence type="ECO:0000256" key="1">
    <source>
        <dbReference type="SAM" id="MobiDB-lite"/>
    </source>
</evidence>
<feature type="transmembrane region" description="Helical" evidence="2">
    <location>
        <begin position="139"/>
        <end position="160"/>
    </location>
</feature>
<evidence type="ECO:0000259" key="3">
    <source>
        <dbReference type="Pfam" id="PF00487"/>
    </source>
</evidence>
<proteinExistence type="predicted"/>
<evidence type="ECO:0000313" key="4">
    <source>
        <dbReference type="EMBL" id="KAL1588533.1"/>
    </source>
</evidence>
<keyword evidence="2" id="KW-1133">Transmembrane helix</keyword>
<keyword evidence="5" id="KW-1185">Reference proteome</keyword>
<dbReference type="RefSeq" id="XP_069231638.1">
    <property type="nucleotide sequence ID" value="XM_069371503.1"/>
</dbReference>
<name>A0AB34KU53_9PEZI</name>
<keyword evidence="2" id="KW-0472">Membrane</keyword>
<feature type="transmembrane region" description="Helical" evidence="2">
    <location>
        <begin position="228"/>
        <end position="248"/>
    </location>
</feature>
<reference evidence="4 5" key="1">
    <citation type="journal article" date="2020" name="Microbiol. Resour. Announc.">
        <title>Draft Genome Sequence of a Cladosporium Species Isolated from the Mesophotic Ascidian Didemnum maculosum.</title>
        <authorList>
            <person name="Gioti A."/>
            <person name="Siaperas R."/>
            <person name="Nikolaivits E."/>
            <person name="Le Goff G."/>
            <person name="Ouazzani J."/>
            <person name="Kotoulas G."/>
            <person name="Topakas E."/>
        </authorList>
    </citation>
    <scope>NUCLEOTIDE SEQUENCE [LARGE SCALE GENOMIC DNA]</scope>
    <source>
        <strain evidence="4 5">TM138-S3</strain>
    </source>
</reference>
<dbReference type="InterPro" id="IPR005804">
    <property type="entry name" value="FA_desaturase_dom"/>
</dbReference>
<dbReference type="PANTHER" id="PTHR36459">
    <property type="entry name" value="ORF"/>
    <property type="match status" value="1"/>
</dbReference>